<name>A0A2T7UW35_9RHOB</name>
<keyword evidence="1" id="KW-1133">Transmembrane helix</keyword>
<organism evidence="2 3">
    <name type="scientific">Pararhodobacter aggregans</name>
    <dbReference type="NCBI Taxonomy" id="404875"/>
    <lineage>
        <taxon>Bacteria</taxon>
        <taxon>Pseudomonadati</taxon>
        <taxon>Pseudomonadota</taxon>
        <taxon>Alphaproteobacteria</taxon>
        <taxon>Rhodobacterales</taxon>
        <taxon>Paracoccaceae</taxon>
        <taxon>Pararhodobacter</taxon>
    </lineage>
</organism>
<dbReference type="Pfam" id="PF13593">
    <property type="entry name" value="SBF_like"/>
    <property type="match status" value="1"/>
</dbReference>
<dbReference type="Proteomes" id="UP000244810">
    <property type="component" value="Unassembled WGS sequence"/>
</dbReference>
<sequence length="326" mass="33635">MSRLKRFGIDPYLMLLFATVLGAALVPAHDRVAEVLDGVSYWAVALLFFLYGAKLSTASIIAGVTNWRLQLGVLATTFLVFPLLGIGMAALTAPLLGAAFAAGLIYVGCLPSTIQSAVAFTALARGNVAGAVCAASISNLIGVVLAPLLVSLLMTTGGPVSINPDAVWKIAQQILLPFFIGQLARPLLIGFLDRYKSTVTLYDRGVILLIVYVAFSAGVSGGTFASAGPWVLAALAGVMALMLALAFGATILLGRGAGLDRADRATLLFCGSTKSLATGLPMAGILFVGQDVAAILLPLMLYHLIQLVTCALISQRMAAAPEGAAA</sequence>
<dbReference type="InterPro" id="IPR016833">
    <property type="entry name" value="Put_Na-Bile_cotransptr"/>
</dbReference>
<dbReference type="PANTHER" id="PTHR18640:SF5">
    <property type="entry name" value="SODIUM_BILE ACID COTRANSPORTER 7"/>
    <property type="match status" value="1"/>
</dbReference>
<feature type="transmembrane region" description="Helical" evidence="1">
    <location>
        <begin position="99"/>
        <end position="124"/>
    </location>
</feature>
<feature type="transmembrane region" description="Helical" evidence="1">
    <location>
        <begin position="41"/>
        <end position="64"/>
    </location>
</feature>
<evidence type="ECO:0000313" key="3">
    <source>
        <dbReference type="Proteomes" id="UP000244810"/>
    </source>
</evidence>
<feature type="transmembrane region" description="Helical" evidence="1">
    <location>
        <begin position="12"/>
        <end position="29"/>
    </location>
</feature>
<feature type="transmembrane region" description="Helical" evidence="1">
    <location>
        <begin position="265"/>
        <end position="287"/>
    </location>
</feature>
<feature type="transmembrane region" description="Helical" evidence="1">
    <location>
        <begin position="71"/>
        <end position="93"/>
    </location>
</feature>
<comment type="caution">
    <text evidence="2">The sequence shown here is derived from an EMBL/GenBank/DDBJ whole genome shotgun (WGS) entry which is preliminary data.</text>
</comment>
<dbReference type="AlphaFoldDB" id="A0A2T7UW35"/>
<feature type="transmembrane region" description="Helical" evidence="1">
    <location>
        <begin position="205"/>
        <end position="224"/>
    </location>
</feature>
<feature type="transmembrane region" description="Helical" evidence="1">
    <location>
        <begin position="230"/>
        <end position="253"/>
    </location>
</feature>
<dbReference type="InterPro" id="IPR038770">
    <property type="entry name" value="Na+/solute_symporter_sf"/>
</dbReference>
<dbReference type="EMBL" id="QDDR01000002">
    <property type="protein sequence ID" value="PVE48786.1"/>
    <property type="molecule type" value="Genomic_DNA"/>
</dbReference>
<evidence type="ECO:0008006" key="4">
    <source>
        <dbReference type="Google" id="ProtNLM"/>
    </source>
</evidence>
<dbReference type="PANTHER" id="PTHR18640">
    <property type="entry name" value="SOLUTE CARRIER FAMILY 10 MEMBER 7"/>
    <property type="match status" value="1"/>
</dbReference>
<dbReference type="GO" id="GO:0005886">
    <property type="term" value="C:plasma membrane"/>
    <property type="evidence" value="ECO:0007669"/>
    <property type="project" value="TreeGrafter"/>
</dbReference>
<feature type="transmembrane region" description="Helical" evidence="1">
    <location>
        <begin position="131"/>
        <end position="154"/>
    </location>
</feature>
<dbReference type="Gene3D" id="1.20.1530.20">
    <property type="match status" value="1"/>
</dbReference>
<accession>A0A2T7UW35</accession>
<gene>
    <name evidence="2" type="ORF">DDE23_04200</name>
</gene>
<protein>
    <recommendedName>
        <fullName evidence="4">Bile acid:sodium symporter</fullName>
    </recommendedName>
</protein>
<feature type="transmembrane region" description="Helical" evidence="1">
    <location>
        <begin position="293"/>
        <end position="313"/>
    </location>
</feature>
<dbReference type="PIRSF" id="PIRSF026166">
    <property type="entry name" value="UCP026166"/>
    <property type="match status" value="1"/>
</dbReference>
<evidence type="ECO:0000313" key="2">
    <source>
        <dbReference type="EMBL" id="PVE48786.1"/>
    </source>
</evidence>
<feature type="transmembrane region" description="Helical" evidence="1">
    <location>
        <begin position="174"/>
        <end position="193"/>
    </location>
</feature>
<dbReference type="OrthoDB" id="9792271at2"/>
<reference evidence="2 3" key="1">
    <citation type="journal article" date="2011" name="Syst. Appl. Microbiol.">
        <title>Defluviimonas denitrificans gen. nov., sp. nov., and Pararhodobacter aggregans gen. nov., sp. nov., non-phototrophic Rhodobacteraceae from the biofilter of a marine aquaculture.</title>
        <authorList>
            <person name="Foesel B.U."/>
            <person name="Drake H.L."/>
            <person name="Schramm A."/>
        </authorList>
    </citation>
    <scope>NUCLEOTIDE SEQUENCE [LARGE SCALE GENOMIC DNA]</scope>
    <source>
        <strain evidence="2 3">D1-19</strain>
    </source>
</reference>
<proteinExistence type="predicted"/>
<keyword evidence="3" id="KW-1185">Reference proteome</keyword>
<keyword evidence="1" id="KW-0812">Transmembrane</keyword>
<keyword evidence="1" id="KW-0472">Membrane</keyword>
<evidence type="ECO:0000256" key="1">
    <source>
        <dbReference type="SAM" id="Phobius"/>
    </source>
</evidence>